<feature type="domain" description="Thiamine-binding protein" evidence="2">
    <location>
        <begin position="7"/>
        <end position="99"/>
    </location>
</feature>
<dbReference type="GO" id="GO:0005829">
    <property type="term" value="C:cytosol"/>
    <property type="evidence" value="ECO:0007669"/>
    <property type="project" value="TreeGrafter"/>
</dbReference>
<keyword evidence="4" id="KW-1185">Reference proteome</keyword>
<dbReference type="NCBIfam" id="TIGR00106">
    <property type="entry name" value="MTH1187 family thiamine-binding protein"/>
    <property type="match status" value="1"/>
</dbReference>
<dbReference type="EMBL" id="CP000612">
    <property type="protein sequence ID" value="ABO51017.1"/>
    <property type="molecule type" value="Genomic_DNA"/>
</dbReference>
<dbReference type="KEGG" id="drm:Dred_2507"/>
<dbReference type="InterPro" id="IPR051614">
    <property type="entry name" value="UPF0045_domain"/>
</dbReference>
<dbReference type="InterPro" id="IPR029756">
    <property type="entry name" value="MTH1187/YkoF-like"/>
</dbReference>
<gene>
    <name evidence="3" type="ordered locus">Dred_2507</name>
</gene>
<dbReference type="Proteomes" id="UP000001556">
    <property type="component" value="Chromosome"/>
</dbReference>
<dbReference type="InterPro" id="IPR002767">
    <property type="entry name" value="Thiamine_BP"/>
</dbReference>
<dbReference type="AlphaFoldDB" id="A4J7G4"/>
<protein>
    <recommendedName>
        <fullName evidence="2">Thiamine-binding protein domain-containing protein</fullName>
    </recommendedName>
</protein>
<evidence type="ECO:0000313" key="4">
    <source>
        <dbReference type="Proteomes" id="UP000001556"/>
    </source>
</evidence>
<accession>A4J7G4</accession>
<dbReference type="STRING" id="349161.Dred_2507"/>
<comment type="similarity">
    <text evidence="1">Belongs to the UPF0045 family.</text>
</comment>
<name>A4J7G4_DESRM</name>
<organism evidence="3 4">
    <name type="scientific">Desulforamulus reducens (strain ATCC BAA-1160 / DSM 100696 / MI-1)</name>
    <name type="common">Desulfotomaculum reducens</name>
    <dbReference type="NCBI Taxonomy" id="349161"/>
    <lineage>
        <taxon>Bacteria</taxon>
        <taxon>Bacillati</taxon>
        <taxon>Bacillota</taxon>
        <taxon>Clostridia</taxon>
        <taxon>Eubacteriales</taxon>
        <taxon>Peptococcaceae</taxon>
        <taxon>Desulforamulus</taxon>
    </lineage>
</organism>
<evidence type="ECO:0000256" key="1">
    <source>
        <dbReference type="ARBA" id="ARBA00010272"/>
    </source>
</evidence>
<dbReference type="Pfam" id="PF01910">
    <property type="entry name" value="Thiamine_BP"/>
    <property type="match status" value="1"/>
</dbReference>
<sequence>MIIIAIVEVTVIPLGTGGTSLSSFVAGCVRVLQQANDIKYQLTPMGTIIEGELTEIIKLVSQMHEQPFMAGASRVNTIIRIDDRRDKKGTMKGKVSSVEAKLITPGGTD</sequence>
<evidence type="ECO:0000313" key="3">
    <source>
        <dbReference type="EMBL" id="ABO51017.1"/>
    </source>
</evidence>
<reference evidence="3 4" key="1">
    <citation type="submission" date="2007-03" db="EMBL/GenBank/DDBJ databases">
        <title>Complete sequence of Desulfotomaculum reducens MI-1.</title>
        <authorList>
            <consortium name="US DOE Joint Genome Institute"/>
            <person name="Copeland A."/>
            <person name="Lucas S."/>
            <person name="Lapidus A."/>
            <person name="Barry K."/>
            <person name="Detter J.C."/>
            <person name="Glavina del Rio T."/>
            <person name="Hammon N."/>
            <person name="Israni S."/>
            <person name="Dalin E."/>
            <person name="Tice H."/>
            <person name="Pitluck S."/>
            <person name="Sims D."/>
            <person name="Brettin T."/>
            <person name="Bruce D."/>
            <person name="Han C."/>
            <person name="Tapia R."/>
            <person name="Schmutz J."/>
            <person name="Larimer F."/>
            <person name="Land M."/>
            <person name="Hauser L."/>
            <person name="Kyrpides N."/>
            <person name="Kim E."/>
            <person name="Tebo B.M."/>
            <person name="Richardson P."/>
        </authorList>
    </citation>
    <scope>NUCLEOTIDE SEQUENCE [LARGE SCALE GENOMIC DNA]</scope>
    <source>
        <strain evidence="3 4">MI-1</strain>
    </source>
</reference>
<dbReference type="eggNOG" id="COG0011">
    <property type="taxonomic scope" value="Bacteria"/>
</dbReference>
<dbReference type="Gene3D" id="3.30.70.930">
    <property type="match status" value="1"/>
</dbReference>
<proteinExistence type="inferred from homology"/>
<evidence type="ECO:0000259" key="2">
    <source>
        <dbReference type="Pfam" id="PF01910"/>
    </source>
</evidence>
<dbReference type="PANTHER" id="PTHR33777:SF1">
    <property type="entry name" value="UPF0045 PROTEIN ECM15"/>
    <property type="match status" value="1"/>
</dbReference>
<dbReference type="PANTHER" id="PTHR33777">
    <property type="entry name" value="UPF0045 PROTEIN ECM15"/>
    <property type="match status" value="1"/>
</dbReference>
<dbReference type="HOGENOM" id="CLU_137479_3_1_9"/>
<dbReference type="SUPFAM" id="SSF89957">
    <property type="entry name" value="MTH1187/YkoF-like"/>
    <property type="match status" value="1"/>
</dbReference>